<dbReference type="GeneID" id="2899634"/>
<dbReference type="InParanoid" id="Q6BZN1"/>
<evidence type="ECO:0000313" key="1">
    <source>
        <dbReference type="EMBL" id="CAG84280.2"/>
    </source>
</evidence>
<name>Q6BZN1_DEBHA</name>
<sequence>MLSIFKMPVSTLNQFVPLNLAMEQQNYFSSLPDEFHDNMPGFRLLFNSDKMEFKIDGSVGVFKGVNCETDLPVNVSEAKNFISSSHSDHNYYLTTGLSEFVMCSFCCS</sequence>
<dbReference type="VEuPathDB" id="FungiDB:DEHA2A00198g"/>
<dbReference type="AlphaFoldDB" id="Q6BZN1"/>
<evidence type="ECO:0000313" key="2">
    <source>
        <dbReference type="Proteomes" id="UP000000599"/>
    </source>
</evidence>
<accession>Q6BZN1</accession>
<organism evidence="1 2">
    <name type="scientific">Debaryomyces hansenii (strain ATCC 36239 / CBS 767 / BCRC 21394 / JCM 1990 / NBRC 0083 / IGC 2968)</name>
    <name type="common">Yeast</name>
    <name type="synonym">Torulaspora hansenii</name>
    <dbReference type="NCBI Taxonomy" id="284592"/>
    <lineage>
        <taxon>Eukaryota</taxon>
        <taxon>Fungi</taxon>
        <taxon>Dikarya</taxon>
        <taxon>Ascomycota</taxon>
        <taxon>Saccharomycotina</taxon>
        <taxon>Pichiomycetes</taxon>
        <taxon>Debaryomycetaceae</taxon>
        <taxon>Debaryomyces</taxon>
    </lineage>
</organism>
<dbReference type="HOGENOM" id="CLU_2196870_0_0_1"/>
<dbReference type="EMBL" id="CR382133">
    <property type="protein sequence ID" value="CAG84280.2"/>
    <property type="molecule type" value="Genomic_DNA"/>
</dbReference>
<dbReference type="RefSeq" id="XP_456338.2">
    <property type="nucleotide sequence ID" value="XM_456338.1"/>
</dbReference>
<proteinExistence type="predicted"/>
<protein>
    <submittedName>
        <fullName evidence="1">DEHA2A00198p</fullName>
    </submittedName>
</protein>
<dbReference type="KEGG" id="dha:DEHA2A00198g"/>
<keyword evidence="2" id="KW-1185">Reference proteome</keyword>
<gene>
    <name evidence="1" type="ordered locus">DEHA2A00198g</name>
</gene>
<dbReference type="Proteomes" id="UP000000599">
    <property type="component" value="Chromosome A"/>
</dbReference>
<reference evidence="1 2" key="1">
    <citation type="journal article" date="2004" name="Nature">
        <title>Genome evolution in yeasts.</title>
        <authorList>
            <consortium name="Genolevures"/>
            <person name="Dujon B."/>
            <person name="Sherman D."/>
            <person name="Fischer G."/>
            <person name="Durrens P."/>
            <person name="Casaregola S."/>
            <person name="Lafontaine I."/>
            <person name="de Montigny J."/>
            <person name="Marck C."/>
            <person name="Neuveglise C."/>
            <person name="Talla E."/>
            <person name="Goffard N."/>
            <person name="Frangeul L."/>
            <person name="Aigle M."/>
            <person name="Anthouard V."/>
            <person name="Babour A."/>
            <person name="Barbe V."/>
            <person name="Barnay S."/>
            <person name="Blanchin S."/>
            <person name="Beckerich J.M."/>
            <person name="Beyne E."/>
            <person name="Bleykasten C."/>
            <person name="Boisrame A."/>
            <person name="Boyer J."/>
            <person name="Cattolico L."/>
            <person name="Confanioleri F."/>
            <person name="de Daruvar A."/>
            <person name="Despons L."/>
            <person name="Fabre E."/>
            <person name="Fairhead C."/>
            <person name="Ferry-Dumazet H."/>
            <person name="Groppi A."/>
            <person name="Hantraye F."/>
            <person name="Hennequin C."/>
            <person name="Jauniaux N."/>
            <person name="Joyet P."/>
            <person name="Kachouri R."/>
            <person name="Kerrest A."/>
            <person name="Koszul R."/>
            <person name="Lemaire M."/>
            <person name="Lesur I."/>
            <person name="Ma L."/>
            <person name="Muller H."/>
            <person name="Nicaud J.M."/>
            <person name="Nikolski M."/>
            <person name="Oztas S."/>
            <person name="Ozier-Kalogeropoulos O."/>
            <person name="Pellenz S."/>
            <person name="Potier S."/>
            <person name="Richard G.F."/>
            <person name="Straub M.L."/>
            <person name="Suleau A."/>
            <person name="Swennene D."/>
            <person name="Tekaia F."/>
            <person name="Wesolowski-Louvel M."/>
            <person name="Westhof E."/>
            <person name="Wirth B."/>
            <person name="Zeniou-Meyer M."/>
            <person name="Zivanovic I."/>
            <person name="Bolotin-Fukuhara M."/>
            <person name="Thierry A."/>
            <person name="Bouchier C."/>
            <person name="Caudron B."/>
            <person name="Scarpelli C."/>
            <person name="Gaillardin C."/>
            <person name="Weissenbach J."/>
            <person name="Wincker P."/>
            <person name="Souciet J.L."/>
        </authorList>
    </citation>
    <scope>NUCLEOTIDE SEQUENCE [LARGE SCALE GENOMIC DNA]</scope>
    <source>
        <strain evidence="2">ATCC 36239 / CBS 767 / BCRC 21394 / JCM 1990 / NBRC 0083 / IGC 2968</strain>
    </source>
</reference>